<evidence type="ECO:0000256" key="5">
    <source>
        <dbReference type="ARBA" id="ARBA00023002"/>
    </source>
</evidence>
<evidence type="ECO:0000256" key="3">
    <source>
        <dbReference type="ARBA" id="ARBA00022723"/>
    </source>
</evidence>
<dbReference type="GO" id="GO:0005737">
    <property type="term" value="C:cytoplasm"/>
    <property type="evidence" value="ECO:0007669"/>
    <property type="project" value="TreeGrafter"/>
</dbReference>
<evidence type="ECO:0000313" key="10">
    <source>
        <dbReference type="Proteomes" id="UP000007796"/>
    </source>
</evidence>
<keyword evidence="3" id="KW-0479">Metal-binding</keyword>
<evidence type="ECO:0000256" key="6">
    <source>
        <dbReference type="ARBA" id="ARBA00023004"/>
    </source>
</evidence>
<dbReference type="PANTHER" id="PTHR30468">
    <property type="entry name" value="ALPHA-KETOGLUTARATE-DEPENDENT SULFONATE DIOXYGENASE"/>
    <property type="match status" value="1"/>
</dbReference>
<dbReference type="Gene3D" id="3.60.130.10">
    <property type="entry name" value="Clavaminate synthase-like"/>
    <property type="match status" value="1"/>
</dbReference>
<dbReference type="eggNOG" id="ENOG502QS4K">
    <property type="taxonomic scope" value="Eukaryota"/>
</dbReference>
<dbReference type="Pfam" id="PF02668">
    <property type="entry name" value="TauD"/>
    <property type="match status" value="1"/>
</dbReference>
<evidence type="ECO:0000256" key="7">
    <source>
        <dbReference type="SAM" id="MobiDB-lite"/>
    </source>
</evidence>
<dbReference type="InterPro" id="IPR003819">
    <property type="entry name" value="TauD/TfdA-like"/>
</dbReference>
<dbReference type="Gene3D" id="3.50.50.60">
    <property type="entry name" value="FAD/NAD(P)-binding domain"/>
    <property type="match status" value="1"/>
</dbReference>
<dbReference type="InterPro" id="IPR051323">
    <property type="entry name" value="AtsK-like"/>
</dbReference>
<dbReference type="STRING" id="655863.F0XB98"/>
<dbReference type="GO" id="GO:0016706">
    <property type="term" value="F:2-oxoglutarate-dependent dioxygenase activity"/>
    <property type="evidence" value="ECO:0007669"/>
    <property type="project" value="TreeGrafter"/>
</dbReference>
<gene>
    <name evidence="9" type="ORF">CMQ_5304</name>
</gene>
<protein>
    <submittedName>
        <fullName evidence="9">Taurine catabolism dioxygenase</fullName>
    </submittedName>
</protein>
<dbReference type="EMBL" id="GL629756">
    <property type="protein sequence ID" value="EFX05042.1"/>
    <property type="molecule type" value="Genomic_DNA"/>
</dbReference>
<evidence type="ECO:0000259" key="8">
    <source>
        <dbReference type="Pfam" id="PF02668"/>
    </source>
</evidence>
<dbReference type="AlphaFoldDB" id="F0XB98"/>
<dbReference type="InterPro" id="IPR042098">
    <property type="entry name" value="TauD-like_sf"/>
</dbReference>
<keyword evidence="5" id="KW-0560">Oxidoreductase</keyword>
<dbReference type="GeneID" id="25978612"/>
<accession>F0XB98</accession>
<dbReference type="SUPFAM" id="SSF51197">
    <property type="entry name" value="Clavaminate synthase-like"/>
    <property type="match status" value="1"/>
</dbReference>
<evidence type="ECO:0000313" key="9">
    <source>
        <dbReference type="EMBL" id="EFX05042.1"/>
    </source>
</evidence>
<feature type="domain" description="TauD/TfdA-like" evidence="8">
    <location>
        <begin position="21"/>
        <end position="278"/>
    </location>
</feature>
<dbReference type="PANTHER" id="PTHR30468:SF10">
    <property type="entry name" value="TAUD_TFDA-LIKE DOMAIN-CONTAINING PROTEIN"/>
    <property type="match status" value="1"/>
</dbReference>
<dbReference type="RefSeq" id="XP_014174524.1">
    <property type="nucleotide sequence ID" value="XM_014319049.1"/>
</dbReference>
<reference evidence="9 10" key="1">
    <citation type="journal article" date="2011" name="Proc. Natl. Acad. Sci. U.S.A.">
        <title>Genome and transcriptome analyses of the mountain pine beetle-fungal symbiont Grosmannia clavigera, a lodgepole pine pathogen.</title>
        <authorList>
            <person name="DiGuistini S."/>
            <person name="Wang Y."/>
            <person name="Liao N.Y."/>
            <person name="Taylor G."/>
            <person name="Tanguay P."/>
            <person name="Feau N."/>
            <person name="Henrissat B."/>
            <person name="Chan S.K."/>
            <person name="Hesse-Orce U."/>
            <person name="Alamouti S.M."/>
            <person name="Tsui C.K.M."/>
            <person name="Docking R.T."/>
            <person name="Levasseur A."/>
            <person name="Haridas S."/>
            <person name="Robertson G."/>
            <person name="Birol I."/>
            <person name="Holt R.A."/>
            <person name="Marra M.A."/>
            <person name="Hamelin R.C."/>
            <person name="Hirst M."/>
            <person name="Jones S.J.M."/>
            <person name="Bohlmann J."/>
            <person name="Breuil C."/>
        </authorList>
    </citation>
    <scope>NUCLEOTIDE SEQUENCE [LARGE SCALE GENOMIC DNA]</scope>
    <source>
        <strain evidence="10">kw1407 / UAMH 11150</strain>
    </source>
</reference>
<feature type="region of interest" description="Disordered" evidence="7">
    <location>
        <begin position="81"/>
        <end position="106"/>
    </location>
</feature>
<dbReference type="GO" id="GO:0046872">
    <property type="term" value="F:metal ion binding"/>
    <property type="evidence" value="ECO:0007669"/>
    <property type="project" value="UniProtKB-KW"/>
</dbReference>
<comment type="similarity">
    <text evidence="2">Belongs to the TfdA dioxygenase family.</text>
</comment>
<name>F0XB98_GROCL</name>
<proteinExistence type="inferred from homology"/>
<sequence length="550" mass="61652">MSSSERKPLAYSGTLDSYESFDVTPTIGREFSHLQLCSLLSDDAKIRDLAVLVSQRGVVFFRNQDLKPFDQREVVQKLGQLSGKPQTSKGKAAEAAGKTLPDGEPKPDEVLVITSEVLALVNKDSITFENVPSDYAILKMNIAPETGGDTIWASGYEAYDRLSPAWKKLAEGLTATHRNRAAAEVDAQYIGENRGSPENAGLDFEATHLMAAGHQLHDGEFIGLTPREDEILKAYFLQIVVENHDLQVRFKWNTNDIAIWDNRSCFHTATFDYATKREGSRYVSIGEKPYLDPRLPSRREALSRLIFAMAPEATESVPVASKGSRLAPLKLGSVLDQFYSRELTPVIGTKFYNVDLGSLDNNLQKVLVQRLGELVRKPGTSKLHIHPTVNIGRDAAGVAKDKEISVIDSTRGRIIFRGVQDRETPRQGLTTRWQVVARFLASHIQLPPLDSQKKWEIDRLARVGDGQPFFKVAPYFEEYFEALRELAGEPVPGTKGRRLPKWNPAWLDVADQTMEKRIARWRATALFDARQLAEDEAQENHKEREGQARL</sequence>
<keyword evidence="4 9" id="KW-0223">Dioxygenase</keyword>
<keyword evidence="10" id="KW-1185">Reference proteome</keyword>
<dbReference type="InterPro" id="IPR036188">
    <property type="entry name" value="FAD/NAD-bd_sf"/>
</dbReference>
<organism evidence="10">
    <name type="scientific">Grosmannia clavigera (strain kw1407 / UAMH 11150)</name>
    <name type="common">Blue stain fungus</name>
    <name type="synonym">Graphiocladiella clavigera</name>
    <dbReference type="NCBI Taxonomy" id="655863"/>
    <lineage>
        <taxon>Eukaryota</taxon>
        <taxon>Fungi</taxon>
        <taxon>Dikarya</taxon>
        <taxon>Ascomycota</taxon>
        <taxon>Pezizomycotina</taxon>
        <taxon>Sordariomycetes</taxon>
        <taxon>Sordariomycetidae</taxon>
        <taxon>Ophiostomatales</taxon>
        <taxon>Ophiostomataceae</taxon>
        <taxon>Leptographium</taxon>
    </lineage>
</organism>
<dbReference type="InParanoid" id="F0XB98"/>
<evidence type="ECO:0000256" key="1">
    <source>
        <dbReference type="ARBA" id="ARBA00001954"/>
    </source>
</evidence>
<dbReference type="OrthoDB" id="10257314at2759"/>
<comment type="cofactor">
    <cofactor evidence="1">
        <name>Fe(2+)</name>
        <dbReference type="ChEBI" id="CHEBI:29033"/>
    </cofactor>
</comment>
<keyword evidence="6" id="KW-0408">Iron</keyword>
<dbReference type="Proteomes" id="UP000007796">
    <property type="component" value="Unassembled WGS sequence"/>
</dbReference>
<evidence type="ECO:0000256" key="4">
    <source>
        <dbReference type="ARBA" id="ARBA00022964"/>
    </source>
</evidence>
<evidence type="ECO:0000256" key="2">
    <source>
        <dbReference type="ARBA" id="ARBA00005896"/>
    </source>
</evidence>
<dbReference type="HOGENOM" id="CLU_495269_0_0_1"/>